<dbReference type="InterPro" id="IPR015943">
    <property type="entry name" value="WD40/YVTN_repeat-like_dom_sf"/>
</dbReference>
<accession>A0A485KZI7</accession>
<gene>
    <name evidence="5" type="primary">Aste57867_13967</name>
    <name evidence="4" type="ORF">As57867_013916</name>
    <name evidence="5" type="ORF">ASTE57867_13967</name>
</gene>
<organism evidence="5 6">
    <name type="scientific">Aphanomyces stellatus</name>
    <dbReference type="NCBI Taxonomy" id="120398"/>
    <lineage>
        <taxon>Eukaryota</taxon>
        <taxon>Sar</taxon>
        <taxon>Stramenopiles</taxon>
        <taxon>Oomycota</taxon>
        <taxon>Saprolegniomycetes</taxon>
        <taxon>Saprolegniales</taxon>
        <taxon>Verrucalvaceae</taxon>
        <taxon>Aphanomyces</taxon>
    </lineage>
</organism>
<feature type="region of interest" description="Disordered" evidence="3">
    <location>
        <begin position="1"/>
        <end position="52"/>
    </location>
</feature>
<keyword evidence="6" id="KW-1185">Reference proteome</keyword>
<dbReference type="InterPro" id="IPR052254">
    <property type="entry name" value="CUL4-DDB1_E3_ligase_receptor"/>
</dbReference>
<evidence type="ECO:0000313" key="6">
    <source>
        <dbReference type="Proteomes" id="UP000332933"/>
    </source>
</evidence>
<evidence type="ECO:0000256" key="2">
    <source>
        <dbReference type="ARBA" id="ARBA00022737"/>
    </source>
</evidence>
<evidence type="ECO:0000256" key="1">
    <source>
        <dbReference type="ARBA" id="ARBA00022574"/>
    </source>
</evidence>
<proteinExistence type="predicted"/>
<dbReference type="Proteomes" id="UP000332933">
    <property type="component" value="Unassembled WGS sequence"/>
</dbReference>
<feature type="compositionally biased region" description="Basic residues" evidence="3">
    <location>
        <begin position="1"/>
        <end position="16"/>
    </location>
</feature>
<sequence length="444" mass="48037">MHRGKKNHHRRPKRHRDAAPPSTDFLAALEAQRMKQSEVHVPPNQADMSTPKAIPGFYFDPVKKKYFPGTAPAAPPSPPTNASVERPKARPWVRHLHQRELLGRRDQDRLDLIQLRRQPRSLRVASSIAYPISHHAVQMDYAPSADGRLALACASGSMFVFRKTSSSVLNPLAHAESSTFPHVSRVRWQPLSSSLISVTALGGANTTGFLQFLDPSSLALRHALRTPDAWHHTWCVVSLAMLPSSSFLSIHQEPLHAVTVDVTHGAKLVHGPATTSDVFAQAFCHGGTCILNGTRSGHVWLWDVRAKRVAFHERMATAASISDLHVLSNNASFLCATSAGAVCQLDLRLHRASAPLVAYVSPTMPPVPGSIPPRLAVDALETTVAASSMSLVRLWRVADGALLGSIDDGAGSLVHSLGWMPDEQTTDDDGGALWLGGAARLATC</sequence>
<dbReference type="SUPFAM" id="SSF50998">
    <property type="entry name" value="Quinoprotein alcohol dehydrogenase-like"/>
    <property type="match status" value="1"/>
</dbReference>
<evidence type="ECO:0000313" key="4">
    <source>
        <dbReference type="EMBL" id="KAF0695203.1"/>
    </source>
</evidence>
<keyword evidence="1" id="KW-0853">WD repeat</keyword>
<reference evidence="4" key="2">
    <citation type="submission" date="2019-06" db="EMBL/GenBank/DDBJ databases">
        <title>Genomics analysis of Aphanomyces spp. identifies a new class of oomycete effector associated with host adaptation.</title>
        <authorList>
            <person name="Gaulin E."/>
        </authorList>
    </citation>
    <scope>NUCLEOTIDE SEQUENCE</scope>
    <source>
        <strain evidence="4">CBS 578.67</strain>
    </source>
</reference>
<dbReference type="OrthoDB" id="128867at2759"/>
<keyword evidence="2" id="KW-0677">Repeat</keyword>
<name>A0A485KZI7_9STRA</name>
<evidence type="ECO:0000256" key="3">
    <source>
        <dbReference type="SAM" id="MobiDB-lite"/>
    </source>
</evidence>
<dbReference type="AlphaFoldDB" id="A0A485KZI7"/>
<reference evidence="5 6" key="1">
    <citation type="submission" date="2019-03" db="EMBL/GenBank/DDBJ databases">
        <authorList>
            <person name="Gaulin E."/>
            <person name="Dumas B."/>
        </authorList>
    </citation>
    <scope>NUCLEOTIDE SEQUENCE [LARGE SCALE GENOMIC DNA]</scope>
    <source>
        <strain evidence="5">CBS 568.67</strain>
    </source>
</reference>
<dbReference type="InterPro" id="IPR011047">
    <property type="entry name" value="Quinoprotein_ADH-like_sf"/>
</dbReference>
<dbReference type="EMBL" id="CAADRA010005519">
    <property type="protein sequence ID" value="VFT90797.1"/>
    <property type="molecule type" value="Genomic_DNA"/>
</dbReference>
<protein>
    <submittedName>
        <fullName evidence="5">Aste57867_13967 protein</fullName>
    </submittedName>
</protein>
<dbReference type="PANTHER" id="PTHR44472">
    <property type="entry name" value="DDB1- AND CUL4-ASSOCIATED FACTOR 4-RELATED"/>
    <property type="match status" value="1"/>
</dbReference>
<evidence type="ECO:0000313" key="5">
    <source>
        <dbReference type="EMBL" id="VFT90797.1"/>
    </source>
</evidence>
<dbReference type="EMBL" id="VJMH01005498">
    <property type="protein sequence ID" value="KAF0695203.1"/>
    <property type="molecule type" value="Genomic_DNA"/>
</dbReference>
<dbReference type="Gene3D" id="2.130.10.10">
    <property type="entry name" value="YVTN repeat-like/Quinoprotein amine dehydrogenase"/>
    <property type="match status" value="1"/>
</dbReference>
<dbReference type="PANTHER" id="PTHR44472:SF1">
    <property type="entry name" value="DDB1 AND CUL4 ASSOCIATED FACTOR 4"/>
    <property type="match status" value="1"/>
</dbReference>